<comment type="caution">
    <text evidence="1">The sequence shown here is derived from an EMBL/GenBank/DDBJ whole genome shotgun (WGS) entry which is preliminary data.</text>
</comment>
<evidence type="ECO:0000313" key="2">
    <source>
        <dbReference type="Proteomes" id="UP001558632"/>
    </source>
</evidence>
<proteinExistence type="predicted"/>
<keyword evidence="2" id="KW-1185">Reference proteome</keyword>
<protein>
    <submittedName>
        <fullName evidence="1">4,5-trisphosphate 5-phosphatase,Phosphatidylinositol 3</fullName>
    </submittedName>
</protein>
<reference evidence="1 2" key="1">
    <citation type="submission" date="2024-07" db="EMBL/GenBank/DDBJ databases">
        <title>Enhanced genomic and transcriptomic resources for Trichinella pseudospiralis and T. spiralis underpin the discovery of pronounced molecular differences between stages and species.</title>
        <authorList>
            <person name="Pasi K.K."/>
            <person name="La Rosa G."/>
            <person name="Gomez-Morales M.A."/>
            <person name="Tosini F."/>
            <person name="Sumanam S."/>
            <person name="Young N.D."/>
            <person name="Chang B.C."/>
            <person name="Robin G.B."/>
        </authorList>
    </citation>
    <scope>NUCLEOTIDE SEQUENCE [LARGE SCALE GENOMIC DNA]</scope>
    <source>
        <strain evidence="1">ISS534</strain>
    </source>
</reference>
<accession>A0ABR3KXV0</accession>
<organism evidence="1 2">
    <name type="scientific">Trichinella spiralis</name>
    <name type="common">Trichina worm</name>
    <dbReference type="NCBI Taxonomy" id="6334"/>
    <lineage>
        <taxon>Eukaryota</taxon>
        <taxon>Metazoa</taxon>
        <taxon>Ecdysozoa</taxon>
        <taxon>Nematoda</taxon>
        <taxon>Enoplea</taxon>
        <taxon>Dorylaimia</taxon>
        <taxon>Trichinellida</taxon>
        <taxon>Trichinellidae</taxon>
        <taxon>Trichinella</taxon>
    </lineage>
</organism>
<dbReference type="Proteomes" id="UP001558632">
    <property type="component" value="Unassembled WGS sequence"/>
</dbReference>
<gene>
    <name evidence="1" type="ORF">TSPI_03631</name>
</gene>
<name>A0ABR3KXV0_TRISP</name>
<sequence>MAAEIIMVNTLPCIVQQSAFNCAVNLEKLGKATIIGFLNSCTSPMELDLTVEILQTVWLLSFVLSNKNERRLIGFDFWPVSVHFRNGSSDLSNDDHHRNSTESIKVCFEFLKSGKYSCFLDIIETADISSVQCPVIATVSSRTASKSGVKKTARKIQAISACVYTTSRSYAVHGGETTLSKQRTPFPNNAVHLHHLLNCRRTLDMAQRKQKVQKMSTSRHRRILTQAHTVVQILFKRRKRLLFKTKKVDLFISYLFIRRYIDSNIISNM</sequence>
<evidence type="ECO:0000313" key="1">
    <source>
        <dbReference type="EMBL" id="KAL1245464.1"/>
    </source>
</evidence>
<dbReference type="EMBL" id="JBEUSY010000089">
    <property type="protein sequence ID" value="KAL1245464.1"/>
    <property type="molecule type" value="Genomic_DNA"/>
</dbReference>